<evidence type="ECO:0000313" key="4">
    <source>
        <dbReference type="Proteomes" id="UP001293254"/>
    </source>
</evidence>
<feature type="compositionally biased region" description="Acidic residues" evidence="1">
    <location>
        <begin position="45"/>
        <end position="58"/>
    </location>
</feature>
<evidence type="ECO:0000259" key="2">
    <source>
        <dbReference type="Pfam" id="PF03108"/>
    </source>
</evidence>
<sequence>MGGRLGYTLMQLQTPKLLEELVQNEGEEEPVQRNKDKGKGVVIDEGGDDDLYDGEDNVDYAEDDECFDANIDKDAEWACFLQDDHEDEMRFFSDDNNEGDSGDEFDIQKNSDDDNDARGPIFAPEDTFDPKFPLATKFSHKKEFREAVHSHAIMTRRNLVITKKDKWRVYARCKDNGCSWHINALKIQDELGFQIRE</sequence>
<evidence type="ECO:0000256" key="1">
    <source>
        <dbReference type="SAM" id="MobiDB-lite"/>
    </source>
</evidence>
<feature type="compositionally biased region" description="Acidic residues" evidence="1">
    <location>
        <begin position="95"/>
        <end position="105"/>
    </location>
</feature>
<dbReference type="AlphaFoldDB" id="A0AAE2CCB8"/>
<organism evidence="3 4">
    <name type="scientific">Sesamum alatum</name>
    <dbReference type="NCBI Taxonomy" id="300844"/>
    <lineage>
        <taxon>Eukaryota</taxon>
        <taxon>Viridiplantae</taxon>
        <taxon>Streptophyta</taxon>
        <taxon>Embryophyta</taxon>
        <taxon>Tracheophyta</taxon>
        <taxon>Spermatophyta</taxon>
        <taxon>Magnoliopsida</taxon>
        <taxon>eudicotyledons</taxon>
        <taxon>Gunneridae</taxon>
        <taxon>Pentapetalae</taxon>
        <taxon>asterids</taxon>
        <taxon>lamiids</taxon>
        <taxon>Lamiales</taxon>
        <taxon>Pedaliaceae</taxon>
        <taxon>Sesamum</taxon>
    </lineage>
</organism>
<proteinExistence type="predicted"/>
<name>A0AAE2CCB8_9LAMI</name>
<feature type="region of interest" description="Disordered" evidence="1">
    <location>
        <begin position="24"/>
        <end position="58"/>
    </location>
</feature>
<protein>
    <recommendedName>
        <fullName evidence="2">Transposase MuDR plant domain-containing protein</fullName>
    </recommendedName>
</protein>
<dbReference type="EMBL" id="JACGWO010000010">
    <property type="protein sequence ID" value="KAK4416897.1"/>
    <property type="molecule type" value="Genomic_DNA"/>
</dbReference>
<dbReference type="Proteomes" id="UP001293254">
    <property type="component" value="Unassembled WGS sequence"/>
</dbReference>
<feature type="compositionally biased region" description="Basic and acidic residues" evidence="1">
    <location>
        <begin position="30"/>
        <end position="39"/>
    </location>
</feature>
<dbReference type="InterPro" id="IPR004332">
    <property type="entry name" value="Transposase_MuDR"/>
</dbReference>
<keyword evidence="4" id="KW-1185">Reference proteome</keyword>
<evidence type="ECO:0000313" key="3">
    <source>
        <dbReference type="EMBL" id="KAK4416897.1"/>
    </source>
</evidence>
<comment type="caution">
    <text evidence="3">The sequence shown here is derived from an EMBL/GenBank/DDBJ whole genome shotgun (WGS) entry which is preliminary data.</text>
</comment>
<dbReference type="Pfam" id="PF03108">
    <property type="entry name" value="DBD_Tnp_Mut"/>
    <property type="match status" value="1"/>
</dbReference>
<reference evidence="3" key="1">
    <citation type="submission" date="2020-06" db="EMBL/GenBank/DDBJ databases">
        <authorList>
            <person name="Li T."/>
            <person name="Hu X."/>
            <person name="Zhang T."/>
            <person name="Song X."/>
            <person name="Zhang H."/>
            <person name="Dai N."/>
            <person name="Sheng W."/>
            <person name="Hou X."/>
            <person name="Wei L."/>
        </authorList>
    </citation>
    <scope>NUCLEOTIDE SEQUENCE</scope>
    <source>
        <strain evidence="3">3651</strain>
        <tissue evidence="3">Leaf</tissue>
    </source>
</reference>
<feature type="domain" description="Transposase MuDR plant" evidence="2">
    <location>
        <begin position="137"/>
        <end position="195"/>
    </location>
</feature>
<accession>A0AAE2CCB8</accession>
<gene>
    <name evidence="3" type="ORF">Salat_2515200</name>
</gene>
<reference evidence="3" key="2">
    <citation type="journal article" date="2024" name="Plant">
        <title>Genomic evolution and insights into agronomic trait innovations of Sesamum species.</title>
        <authorList>
            <person name="Miao H."/>
            <person name="Wang L."/>
            <person name="Qu L."/>
            <person name="Liu H."/>
            <person name="Sun Y."/>
            <person name="Le M."/>
            <person name="Wang Q."/>
            <person name="Wei S."/>
            <person name="Zheng Y."/>
            <person name="Lin W."/>
            <person name="Duan Y."/>
            <person name="Cao H."/>
            <person name="Xiong S."/>
            <person name="Wang X."/>
            <person name="Wei L."/>
            <person name="Li C."/>
            <person name="Ma Q."/>
            <person name="Ju M."/>
            <person name="Zhao R."/>
            <person name="Li G."/>
            <person name="Mu C."/>
            <person name="Tian Q."/>
            <person name="Mei H."/>
            <person name="Zhang T."/>
            <person name="Gao T."/>
            <person name="Zhang H."/>
        </authorList>
    </citation>
    <scope>NUCLEOTIDE SEQUENCE</scope>
    <source>
        <strain evidence="3">3651</strain>
    </source>
</reference>
<feature type="region of interest" description="Disordered" evidence="1">
    <location>
        <begin position="90"/>
        <end position="120"/>
    </location>
</feature>